<feature type="compositionally biased region" description="Basic and acidic residues" evidence="5">
    <location>
        <begin position="1937"/>
        <end position="1946"/>
    </location>
</feature>
<feature type="compositionally biased region" description="Low complexity" evidence="5">
    <location>
        <begin position="99"/>
        <end position="115"/>
    </location>
</feature>
<feature type="region of interest" description="Disordered" evidence="5">
    <location>
        <begin position="2082"/>
        <end position="2101"/>
    </location>
</feature>
<feature type="region of interest" description="Disordered" evidence="5">
    <location>
        <begin position="2114"/>
        <end position="2464"/>
    </location>
</feature>
<evidence type="ECO:0000313" key="10">
    <source>
        <dbReference type="Proteomes" id="UP000178912"/>
    </source>
</evidence>
<evidence type="ECO:0000259" key="7">
    <source>
        <dbReference type="Pfam" id="PF11732"/>
    </source>
</evidence>
<feature type="compositionally biased region" description="Basic and acidic residues" evidence="5">
    <location>
        <begin position="2365"/>
        <end position="2389"/>
    </location>
</feature>
<feature type="compositionally biased region" description="Basic and acidic residues" evidence="5">
    <location>
        <begin position="589"/>
        <end position="598"/>
    </location>
</feature>
<comment type="similarity">
    <text evidence="2">Belongs to the THOC2 family.</text>
</comment>
<dbReference type="GO" id="GO:0000445">
    <property type="term" value="C:THO complex part of transcription export complex"/>
    <property type="evidence" value="ECO:0007669"/>
    <property type="project" value="TreeGrafter"/>
</dbReference>
<dbReference type="GO" id="GO:0006397">
    <property type="term" value="P:mRNA processing"/>
    <property type="evidence" value="ECO:0007669"/>
    <property type="project" value="InterPro"/>
</dbReference>
<dbReference type="Proteomes" id="UP000178912">
    <property type="component" value="Unassembled WGS sequence"/>
</dbReference>
<feature type="domain" description="THO complex subunitTHOC2 N-terminal" evidence="7">
    <location>
        <begin position="861"/>
        <end position="937"/>
    </location>
</feature>
<feature type="compositionally biased region" description="Basic and acidic residues" evidence="5">
    <location>
        <begin position="2277"/>
        <end position="2288"/>
    </location>
</feature>
<proteinExistence type="inferred from homology"/>
<dbReference type="Pfam" id="PF16134">
    <property type="entry name" value="THOC2_N"/>
    <property type="match status" value="1"/>
</dbReference>
<dbReference type="InterPro" id="IPR021726">
    <property type="entry name" value="THO_THOC2_N"/>
</dbReference>
<keyword evidence="4" id="KW-0539">Nucleus</keyword>
<feature type="compositionally biased region" description="Basic and acidic residues" evidence="5">
    <location>
        <begin position="1702"/>
        <end position="1792"/>
    </location>
</feature>
<accession>A0A1E1KFQ1</accession>
<dbReference type="InterPro" id="IPR021418">
    <property type="entry name" value="THO_THOC2_C"/>
</dbReference>
<feature type="region of interest" description="Disordered" evidence="5">
    <location>
        <begin position="531"/>
        <end position="550"/>
    </location>
</feature>
<dbReference type="EMBL" id="FJUX01000028">
    <property type="protein sequence ID" value="CZS96839.1"/>
    <property type="molecule type" value="Genomic_DNA"/>
</dbReference>
<feature type="compositionally biased region" description="Basic and acidic residues" evidence="5">
    <location>
        <begin position="34"/>
        <end position="46"/>
    </location>
</feature>
<evidence type="ECO:0000256" key="1">
    <source>
        <dbReference type="ARBA" id="ARBA00004123"/>
    </source>
</evidence>
<evidence type="ECO:0000256" key="4">
    <source>
        <dbReference type="ARBA" id="ARBA00023242"/>
    </source>
</evidence>
<feature type="compositionally biased region" description="Low complexity" evidence="5">
    <location>
        <begin position="1134"/>
        <end position="1143"/>
    </location>
</feature>
<feature type="region of interest" description="Disordered" evidence="5">
    <location>
        <begin position="1"/>
        <end position="125"/>
    </location>
</feature>
<name>A0A1E1KFQ1_9HELO</name>
<feature type="domain" description="THO complex subunit 2 N-terminal" evidence="8">
    <location>
        <begin position="135"/>
        <end position="859"/>
    </location>
</feature>
<evidence type="ECO:0000256" key="5">
    <source>
        <dbReference type="SAM" id="MobiDB-lite"/>
    </source>
</evidence>
<feature type="compositionally biased region" description="Gly residues" evidence="5">
    <location>
        <begin position="51"/>
        <end position="62"/>
    </location>
</feature>
<feature type="domain" description="THO complex subunitTHOC2 C-terminal" evidence="6">
    <location>
        <begin position="1226"/>
        <end position="1533"/>
    </location>
</feature>
<feature type="region of interest" description="Disordered" evidence="5">
    <location>
        <begin position="1128"/>
        <end position="1154"/>
    </location>
</feature>
<feature type="compositionally biased region" description="Basic and acidic residues" evidence="5">
    <location>
        <begin position="1895"/>
        <end position="1911"/>
    </location>
</feature>
<feature type="compositionally biased region" description="Basic residues" evidence="5">
    <location>
        <begin position="2289"/>
        <end position="2298"/>
    </location>
</feature>
<feature type="compositionally biased region" description="Basic and acidic residues" evidence="5">
    <location>
        <begin position="2301"/>
        <end position="2342"/>
    </location>
</feature>
<dbReference type="InterPro" id="IPR032302">
    <property type="entry name" value="THOC2_N"/>
</dbReference>
<gene>
    <name evidence="9" type="ORF">RAG0_06016</name>
</gene>
<feature type="region of interest" description="Disordered" evidence="5">
    <location>
        <begin position="1556"/>
        <end position="1644"/>
    </location>
</feature>
<dbReference type="PANTHER" id="PTHR21597">
    <property type="entry name" value="THO2 PROTEIN"/>
    <property type="match status" value="1"/>
</dbReference>
<feature type="compositionally biased region" description="Basic and acidic residues" evidence="5">
    <location>
        <begin position="531"/>
        <end position="544"/>
    </location>
</feature>
<feature type="region of interest" description="Disordered" evidence="5">
    <location>
        <begin position="559"/>
        <end position="598"/>
    </location>
</feature>
<organism evidence="9 10">
    <name type="scientific">Rhynchosporium agropyri</name>
    <dbReference type="NCBI Taxonomy" id="914238"/>
    <lineage>
        <taxon>Eukaryota</taxon>
        <taxon>Fungi</taxon>
        <taxon>Dikarya</taxon>
        <taxon>Ascomycota</taxon>
        <taxon>Pezizomycotina</taxon>
        <taxon>Leotiomycetes</taxon>
        <taxon>Helotiales</taxon>
        <taxon>Ploettnerulaceae</taxon>
        <taxon>Rhynchosporium</taxon>
    </lineage>
</organism>
<feature type="compositionally biased region" description="Pro residues" evidence="5">
    <location>
        <begin position="2025"/>
        <end position="2037"/>
    </location>
</feature>
<evidence type="ECO:0000259" key="8">
    <source>
        <dbReference type="Pfam" id="PF16134"/>
    </source>
</evidence>
<comment type="subcellular location">
    <subcellularLocation>
        <location evidence="1">Nucleus</location>
    </subcellularLocation>
</comment>
<feature type="compositionally biased region" description="Polar residues" evidence="5">
    <location>
        <begin position="2124"/>
        <end position="2150"/>
    </location>
</feature>
<evidence type="ECO:0000313" key="9">
    <source>
        <dbReference type="EMBL" id="CZS96839.1"/>
    </source>
</evidence>
<feature type="compositionally biased region" description="Polar residues" evidence="5">
    <location>
        <begin position="2058"/>
        <end position="2071"/>
    </location>
</feature>
<evidence type="ECO:0000256" key="3">
    <source>
        <dbReference type="ARBA" id="ARBA00019596"/>
    </source>
</evidence>
<feature type="compositionally biased region" description="Pro residues" evidence="5">
    <location>
        <begin position="2237"/>
        <end position="2252"/>
    </location>
</feature>
<evidence type="ECO:0000256" key="2">
    <source>
        <dbReference type="ARBA" id="ARBA00007857"/>
    </source>
</evidence>
<reference evidence="10" key="1">
    <citation type="submission" date="2016-03" db="EMBL/GenBank/DDBJ databases">
        <authorList>
            <person name="Guldener U."/>
        </authorList>
    </citation>
    <scope>NUCLEOTIDE SEQUENCE [LARGE SCALE GENOMIC DNA]</scope>
    <source>
        <strain evidence="10">04CH-RAC-A.6.1</strain>
    </source>
</reference>
<dbReference type="InterPro" id="IPR040007">
    <property type="entry name" value="Tho2"/>
</dbReference>
<dbReference type="Pfam" id="PF11262">
    <property type="entry name" value="Tho2"/>
    <property type="match status" value="1"/>
</dbReference>
<feature type="compositionally biased region" description="Low complexity" evidence="5">
    <location>
        <begin position="2086"/>
        <end position="2101"/>
    </location>
</feature>
<dbReference type="OrthoDB" id="29024at2759"/>
<feature type="compositionally biased region" description="Polar residues" evidence="5">
    <location>
        <begin position="2198"/>
        <end position="2208"/>
    </location>
</feature>
<feature type="compositionally biased region" description="Basic residues" evidence="5">
    <location>
        <begin position="1"/>
        <end position="11"/>
    </location>
</feature>
<feature type="region of interest" description="Disordered" evidence="5">
    <location>
        <begin position="1659"/>
        <end position="2071"/>
    </location>
</feature>
<dbReference type="GO" id="GO:0006406">
    <property type="term" value="P:mRNA export from nucleus"/>
    <property type="evidence" value="ECO:0007669"/>
    <property type="project" value="InterPro"/>
</dbReference>
<feature type="compositionally biased region" description="Pro residues" evidence="5">
    <location>
        <begin position="88"/>
        <end position="98"/>
    </location>
</feature>
<dbReference type="Pfam" id="PF11732">
    <property type="entry name" value="Thoc2"/>
    <property type="match status" value="1"/>
</dbReference>
<dbReference type="GO" id="GO:0003729">
    <property type="term" value="F:mRNA binding"/>
    <property type="evidence" value="ECO:0007669"/>
    <property type="project" value="TreeGrafter"/>
</dbReference>
<sequence length="2464" mass="271848">MPPATKRKRHERSSVDSGEGRPSPHRPQSASLAQHDRGSEMRDGGRRASRGGQGGPGANGGRGGRRNEGRDNNPNKVNIAVPGRTTPTPGPMSPPPPRTVSAAPTPTATQASTPTFEYAPPTPKLEPTPFDYTFLTEERLSSWDFRRQEVIDLGKQAIQDEDTTDVSSIFQELIRATVDGRIDARIAGNCVKDILGPDPTTSDGEAPSFNAPVLFLDIFSMMLEGGISSSALTPFAVATDISPELMRLNLDNDVLETLGLTQSTFKRMAVRKATNQLYRQGNYNLLREETEGYSKLVTELFTTSGSEPPTSEVVEDAFERVKGLIGTFDLDVGRVLDITLDVFAAVLIKHFRFFIKLLRVSSWWPRHGEIDGGRHAGLPNWALPSSPGWMPTPEDEEHSKQERSIRDVQFWERAREIGVDAFFELGGRRAVDEETKQQSFDSSVSDNTEFDADREWIKHTGTLPPSGNRVAAQLLGFKLRFYTSEARDDDDALPANLIYLTALLIKIGFISLRDLYPHLWPLDEDMPAVREARQEELAEKERLSRPGGGATNALLMAGALTNDDPKDGGRNREAASSKSDPVAKAITEPQEKDKSKEPQDHKVQLLICLLTIGAIPESLFMLGRFPWLPEAYPELIPLINRILHHSIKDLYDDIKPKATIMEDADCSTKKVADTDQSGVPKGQVRLAQLPVRKQLRWPFPDRHDTNDSTSYRFYWDEWADDIPVCRNVDDFFTLCSTLLNLSGVNIGKDVNLLSKITRIGIDSLRADRSRQNHERWQELLKRLIVPALSLTNANSAMVSEVWVMLQIFPVSVRYSIYAEWFEGQTSRLPAIKAAFARTKLETLSTMKRISKVNVAPMARALAKIAYSSPGIVFGIALSQIESYTNLTEVVVECAKHFTSLGYDVLVWSLMSALGGKDRNRNNAEFALLPSKWLLALSRFSGKVYKRYSILNLSPILRYVADQLYRGNSTDLVILKELISQMSGIVPDTDFTNAQIHAMTGGEELRKHTLVTLFDKRFESTKTSQRLMRALTESHLSGELLISIAQYRQAAIYRISDADAHIKLLATMMDDTQEALSQYLELLRSNLSVDDFDRQVPGIPQLLQDFGLEPGLAFFIGRSSLSYHRSKATSPVLNGTTTGTSETTIPPNALVDTEGDVDMSDDTTPKVHGEESVLSKVPDGIAPTEDLLIADSEETSPIVLSSDPFHKILEPIVAAVQAVLPSGSFTSLNPDLYVTFWASALGDLAIPSSSYQTEISRLVSDISELAKDRTDMTKAGVAAKEVKKKNLSATRDKLIAEFKEVLNNFSQKKVRLLKTKALWFSKTSNPNLAMEAFLEKCLLPRLLLSPSDSEYCFRMVKFLHENAVPYFRTLALYSQIFRPNRLRAIIFACTVREAENLGRFLRLVLMDLSRWHADSAVFEREAWGSAANLPGFAKALDDNGKPKGLVAYDGEQAFKSILLRWHTSLNTALRDCLGGTEWMHIRNAMTVLKSVVDVFPTINFHGTKILEQLEFIASREKGHREDLALTSNAVLVQLKKREPKWVMVQAFGHVGAMAQTANDSTSTSQDSTKQTAKSHLKPTAAEFKPGARASPQVVPTTKPPTAAEVEDGEVDDAKNSKHATKSGVVENVQDSKRSLPPATALESKKADVLAERDRFKAAKALQLTPGGVPSRPDIGRNLPVTSLLDQRSPNLPSRPDAPFPSRDLLDRHTPRHGDRRDGRESRTQDPRPDRQSGGRSGDRPIERIGDRPGDGPGDRLRDFPGNDRRVPDPATREFGRPNDRAPGADRERIKEPPPRWTADSAREKLDKTAQAREVDSSRQSRDMLPPRASGPLSDRISGSSSDRLPAVVPERQELINPERAALISADKNPSRSNSPRRGREEPREKGSSRPQSPRRNGADKDHSDSRRDDRSSRSNLPESYNSPRGRVDEIQPPPAGPRGDRPAERDPAVPNVRPAFQAVQIPARSVDSDHGRLNAVNRAPPDPNFGRLTAPASDIPSGPRDRNGRGNRVANPPLPPQYNPRSGELPRPPTPEKQPPTGPSSGRHPRRGGSMQVDPISIASGSNTVVSTPAAQSPVTAIHPDRLRQLGGPVAPQPQAGQQPVGIHPDRLKAFVNEDAVRSHPQPHVGNSHNNNRSRPNISQNSMANLGTLATTIPPLGPKGAQSSPIQPGPNGFAAPTGPSSANERAARGGRRQLAGINTMLQQAGQQNAPERMTVRGRGGRVSTGMGPEAPNSGPSTPILPVPPPLSGPPPARQEPIKDLGRDIINPARADLITGAEPPKEDRDMDRSGRRDRKSRRGSRSPGRERESKRGAPDEDRSQRSEYRERSERRASERGEGEKDRHQSKSSPAPPRELMTGRDSMGGGREGGRDRDRDRQSSGRRDVRERDITRDLTAGWPNERGGHERSNERGGGGRSGRDTRSSGDLRGNAEARRDGNRSTRDEGGRKRRSDEGGMESRGHDKRVRR</sequence>
<evidence type="ECO:0000259" key="6">
    <source>
        <dbReference type="Pfam" id="PF11262"/>
    </source>
</evidence>
<feature type="compositionally biased region" description="Basic and acidic residues" evidence="5">
    <location>
        <begin position="1876"/>
        <end position="1886"/>
    </location>
</feature>
<feature type="compositionally biased region" description="Polar residues" evidence="5">
    <location>
        <begin position="1678"/>
        <end position="1690"/>
    </location>
</feature>
<feature type="compositionally biased region" description="Basic and acidic residues" evidence="5">
    <location>
        <begin position="563"/>
        <end position="575"/>
    </location>
</feature>
<feature type="compositionally biased region" description="Basic and acidic residues" evidence="5">
    <location>
        <begin position="1799"/>
        <end position="1820"/>
    </location>
</feature>
<protein>
    <recommendedName>
        <fullName evidence="3">THO complex subunit 2</fullName>
    </recommendedName>
</protein>
<keyword evidence="10" id="KW-1185">Reference proteome</keyword>
<feature type="compositionally biased region" description="Low complexity" evidence="5">
    <location>
        <begin position="1556"/>
        <end position="1572"/>
    </location>
</feature>
<feature type="compositionally biased region" description="Low complexity" evidence="5">
    <location>
        <begin position="2220"/>
        <end position="2236"/>
    </location>
</feature>
<feature type="compositionally biased region" description="Basic and acidic residues" evidence="5">
    <location>
        <begin position="2414"/>
        <end position="2457"/>
    </location>
</feature>
<dbReference type="PANTHER" id="PTHR21597:SF0">
    <property type="entry name" value="THO COMPLEX SUBUNIT 2"/>
    <property type="match status" value="1"/>
</dbReference>